<feature type="domain" description="FLYWCH-type" evidence="4">
    <location>
        <begin position="6"/>
        <end position="61"/>
    </location>
</feature>
<name>A0AAE0YGG5_9GAST</name>
<dbReference type="Pfam" id="PF10551">
    <property type="entry name" value="MULE"/>
    <property type="match status" value="1"/>
</dbReference>
<dbReference type="InterPro" id="IPR018289">
    <property type="entry name" value="MULE_transposase_dom"/>
</dbReference>
<proteinExistence type="predicted"/>
<dbReference type="Pfam" id="PF04500">
    <property type="entry name" value="FLYWCH"/>
    <property type="match status" value="1"/>
</dbReference>
<dbReference type="AlphaFoldDB" id="A0AAE0YGG5"/>
<keyword evidence="2" id="KW-0863">Zinc-finger</keyword>
<evidence type="ECO:0000256" key="2">
    <source>
        <dbReference type="ARBA" id="ARBA00022771"/>
    </source>
</evidence>
<dbReference type="InterPro" id="IPR007588">
    <property type="entry name" value="Znf_FLYWCH"/>
</dbReference>
<dbReference type="Proteomes" id="UP001283361">
    <property type="component" value="Unassembled WGS sequence"/>
</dbReference>
<evidence type="ECO:0000256" key="3">
    <source>
        <dbReference type="ARBA" id="ARBA00022833"/>
    </source>
</evidence>
<dbReference type="Gene3D" id="2.20.25.240">
    <property type="match status" value="1"/>
</dbReference>
<sequence length="453" mass="52590">MELFVTERGNKGLRFNNYTYRLIEVNKKSKRFRCTKKDCPASLLTDCDEQNIVKIGKPHNHEAPSTHAKEMQTAHASIKRKAEDSLNERLSKLVCSVVSSFSTITSRDLDNLTCQVRQYRQYRLKSRPKLPKTREEVLSVLRDYDSDFIMEIDESLQICLITTVENLNFLSSSTHILADGTFQFCPRYFYQLYTFHGTRNGHFIPCVFALLPNKKEATYTRALQMLRHMCREKNVSLHSEFFHFDLEDAMLSSCGHVFPDAKIKACNFHVGQAWHRKLQQIGLAAEFQSNSETSTWLKSFFGLPALDPHEVEDCFAFVVMNNCPDSKSDLLCKFADYVFNNYISDSARYPPTLWASQDIAIRTTNACESFHNQFSKNFSSSHPNIFLFLEKLGDEQLRTNIKIRSAFQERRVQARHREREATRQAIISAYKKGEINQEEFLRRISFKSLPPKM</sequence>
<gene>
    <name evidence="6" type="ORF">RRG08_064182</name>
</gene>
<reference evidence="6" key="1">
    <citation type="journal article" date="2023" name="G3 (Bethesda)">
        <title>A reference genome for the long-term kleptoplast-retaining sea slug Elysia crispata morphotype clarki.</title>
        <authorList>
            <person name="Eastman K.E."/>
            <person name="Pendleton A.L."/>
            <person name="Shaikh M.A."/>
            <person name="Suttiyut T."/>
            <person name="Ogas R."/>
            <person name="Tomko P."/>
            <person name="Gavelis G."/>
            <person name="Widhalm J.R."/>
            <person name="Wisecaver J.H."/>
        </authorList>
    </citation>
    <scope>NUCLEOTIDE SEQUENCE</scope>
    <source>
        <strain evidence="6">ECLA1</strain>
    </source>
</reference>
<evidence type="ECO:0000313" key="6">
    <source>
        <dbReference type="EMBL" id="KAK3744155.1"/>
    </source>
</evidence>
<dbReference type="PANTHER" id="PTHR47160">
    <property type="entry name" value="PUTATIVE-RELATED"/>
    <property type="match status" value="1"/>
</dbReference>
<keyword evidence="1" id="KW-0479">Metal-binding</keyword>
<evidence type="ECO:0000259" key="5">
    <source>
        <dbReference type="Pfam" id="PF10551"/>
    </source>
</evidence>
<organism evidence="6 7">
    <name type="scientific">Elysia crispata</name>
    <name type="common">lettuce slug</name>
    <dbReference type="NCBI Taxonomy" id="231223"/>
    <lineage>
        <taxon>Eukaryota</taxon>
        <taxon>Metazoa</taxon>
        <taxon>Spiralia</taxon>
        <taxon>Lophotrochozoa</taxon>
        <taxon>Mollusca</taxon>
        <taxon>Gastropoda</taxon>
        <taxon>Heterobranchia</taxon>
        <taxon>Euthyneura</taxon>
        <taxon>Panpulmonata</taxon>
        <taxon>Sacoglossa</taxon>
        <taxon>Placobranchoidea</taxon>
        <taxon>Plakobranchidae</taxon>
        <taxon>Elysia</taxon>
    </lineage>
</organism>
<evidence type="ECO:0000313" key="7">
    <source>
        <dbReference type="Proteomes" id="UP001283361"/>
    </source>
</evidence>
<evidence type="ECO:0008006" key="8">
    <source>
        <dbReference type="Google" id="ProtNLM"/>
    </source>
</evidence>
<evidence type="ECO:0000259" key="4">
    <source>
        <dbReference type="Pfam" id="PF04500"/>
    </source>
</evidence>
<comment type="caution">
    <text evidence="6">The sequence shown here is derived from an EMBL/GenBank/DDBJ whole genome shotgun (WGS) entry which is preliminary data.</text>
</comment>
<dbReference type="GO" id="GO:0008270">
    <property type="term" value="F:zinc ion binding"/>
    <property type="evidence" value="ECO:0007669"/>
    <property type="project" value="UniProtKB-KW"/>
</dbReference>
<dbReference type="PANTHER" id="PTHR47160:SF10">
    <property type="entry name" value="MULE TRANSPOSASE DOMAIN-CONTAINING PROTEIN"/>
    <property type="match status" value="1"/>
</dbReference>
<accession>A0AAE0YGG5</accession>
<evidence type="ECO:0000256" key="1">
    <source>
        <dbReference type="ARBA" id="ARBA00022723"/>
    </source>
</evidence>
<dbReference type="EMBL" id="JAWDGP010006274">
    <property type="protein sequence ID" value="KAK3744155.1"/>
    <property type="molecule type" value="Genomic_DNA"/>
</dbReference>
<keyword evidence="7" id="KW-1185">Reference proteome</keyword>
<protein>
    <recommendedName>
        <fullName evidence="8">MULE transposase domain-containing protein</fullName>
    </recommendedName>
</protein>
<keyword evidence="3" id="KW-0862">Zinc</keyword>
<feature type="domain" description="MULE transposase" evidence="5">
    <location>
        <begin position="177"/>
        <end position="271"/>
    </location>
</feature>